<feature type="transmembrane region" description="Helical" evidence="2">
    <location>
        <begin position="40"/>
        <end position="65"/>
    </location>
</feature>
<sequence length="355" mass="40376">MQVIYFIMGFFMKCMQTNLSSGLEGQVASTNVDRTYSYSAINALAIVSGILIITASVAGCIFIGADLGLLSAILLGFTIISGLILIALGTYFCCQGNAFEAVVSQRVLVEQARSAELTTQLAVAQQELVDLRAQQLEDQEHRVPDREGLVSEEQATLLQARNQRIIDLESIIKLLRKEHAELLEEQDRKCYAEIIRQTSLRNQLQNNHQKEMESKEKSVRERMEFLQNEMSQHVTSHADELTTIRQTLLQNQEIFNQNIREQEQQISVLRDSVSQQHAVDLDRIHELETLLEDKEEVISALQRDVESYENVELHHSIDSLPHALARIRQQEARITLLEVINLQLTPRTRNRSSSI</sequence>
<name>Q821Y5_CHLCV</name>
<feature type="transmembrane region" description="Helical" evidence="2">
    <location>
        <begin position="72"/>
        <end position="92"/>
    </location>
</feature>
<evidence type="ECO:0000256" key="2">
    <source>
        <dbReference type="SAM" id="Phobius"/>
    </source>
</evidence>
<dbReference type="KEGG" id="cca:CCA_00800"/>
<evidence type="ECO:0008006" key="5">
    <source>
        <dbReference type="Google" id="ProtNLM"/>
    </source>
</evidence>
<dbReference type="Proteomes" id="UP000002193">
    <property type="component" value="Chromosome"/>
</dbReference>
<keyword evidence="2" id="KW-0812">Transmembrane</keyword>
<protein>
    <recommendedName>
        <fullName evidence="5">IncA family protein</fullName>
    </recommendedName>
</protein>
<keyword evidence="2" id="KW-0472">Membrane</keyword>
<dbReference type="AlphaFoldDB" id="Q821Y5"/>
<dbReference type="EMBL" id="AE015925">
    <property type="protein sequence ID" value="AAP05541.1"/>
    <property type="molecule type" value="Genomic_DNA"/>
</dbReference>
<dbReference type="TCDB" id="9.B.159.9.2">
    <property type="family name" value="the inclusion membrane protein (inca) family"/>
</dbReference>
<keyword evidence="4" id="KW-1185">Reference proteome</keyword>
<dbReference type="OrthoDB" id="17664at2"/>
<organism evidence="3 4">
    <name type="scientific">Chlamydia caviae (strain ATCC VR-813 / DSM 19441 / 03DC25 / GPIC)</name>
    <name type="common">Chlamydophila caviae</name>
    <dbReference type="NCBI Taxonomy" id="227941"/>
    <lineage>
        <taxon>Bacteria</taxon>
        <taxon>Pseudomonadati</taxon>
        <taxon>Chlamydiota</taxon>
        <taxon>Chlamydiia</taxon>
        <taxon>Chlamydiales</taxon>
        <taxon>Chlamydiaceae</taxon>
        <taxon>Chlamydia/Chlamydophila group</taxon>
        <taxon>Chlamydia</taxon>
    </lineage>
</organism>
<reference evidence="3 4" key="1">
    <citation type="journal article" date="2003" name="Nucleic Acids Res.">
        <title>Genome sequence of Chlamydophila caviae (Chlamydia psittaci GPIC): examining the role of niche-specific genes in the evolution of the Chlamydiaceae.</title>
        <authorList>
            <person name="Read T.D."/>
            <person name="Myers G.S.A."/>
            <person name="Brunham R.C."/>
            <person name="Nelson W.C."/>
            <person name="Paulsen I.T."/>
            <person name="Heidelberg J.F."/>
            <person name="Holtzapple E.K."/>
            <person name="Khouri H.M."/>
            <person name="Federova N.B."/>
            <person name="Carty H.A."/>
            <person name="Umayam L.A."/>
            <person name="Haft D.H."/>
            <person name="Peterson J.D."/>
            <person name="Beanan M.J."/>
            <person name="White O."/>
            <person name="Salzberg S.L."/>
            <person name="Hsia R.-C."/>
            <person name="McClarty G."/>
            <person name="Rank R.G."/>
            <person name="Bavoil P.M."/>
            <person name="Fraser C.M."/>
        </authorList>
    </citation>
    <scope>NUCLEOTIDE SEQUENCE [LARGE SCALE GENOMIC DNA]</scope>
    <source>
        <strain evidence="4">ATCC VR-813 / DSM 19441 / 03DC25 / GPIC</strain>
    </source>
</reference>
<keyword evidence="2" id="KW-1133">Transmembrane helix</keyword>
<dbReference type="HOGENOM" id="CLU_810614_0_0_0"/>
<evidence type="ECO:0000256" key="1">
    <source>
        <dbReference type="SAM" id="Coils"/>
    </source>
</evidence>
<proteinExistence type="predicted"/>
<dbReference type="STRING" id="227941.CCA_00800"/>
<accession>Q821Y5</accession>
<evidence type="ECO:0000313" key="4">
    <source>
        <dbReference type="Proteomes" id="UP000002193"/>
    </source>
</evidence>
<feature type="coiled-coil region" evidence="1">
    <location>
        <begin position="209"/>
        <end position="311"/>
    </location>
</feature>
<gene>
    <name evidence="3" type="ordered locus">CCA_00800</name>
</gene>
<evidence type="ECO:0000313" key="3">
    <source>
        <dbReference type="EMBL" id="AAP05541.1"/>
    </source>
</evidence>
<keyword evidence="1" id="KW-0175">Coiled coil</keyword>